<protein>
    <recommendedName>
        <fullName evidence="1">N-acetyltransferase domain-containing protein</fullName>
    </recommendedName>
</protein>
<dbReference type="Proteomes" id="UP000619260">
    <property type="component" value="Unassembled WGS sequence"/>
</dbReference>
<dbReference type="Pfam" id="PF00583">
    <property type="entry name" value="Acetyltransf_1"/>
    <property type="match status" value="1"/>
</dbReference>
<dbReference type="InterPro" id="IPR016181">
    <property type="entry name" value="Acyl_CoA_acyltransferase"/>
</dbReference>
<dbReference type="AlphaFoldDB" id="A0A8J4DNX1"/>
<organism evidence="2 3">
    <name type="scientific">Virgisporangium aliadipatigenens</name>
    <dbReference type="NCBI Taxonomy" id="741659"/>
    <lineage>
        <taxon>Bacteria</taxon>
        <taxon>Bacillati</taxon>
        <taxon>Actinomycetota</taxon>
        <taxon>Actinomycetes</taxon>
        <taxon>Micromonosporales</taxon>
        <taxon>Micromonosporaceae</taxon>
        <taxon>Virgisporangium</taxon>
    </lineage>
</organism>
<feature type="domain" description="N-acetyltransferase" evidence="1">
    <location>
        <begin position="133"/>
        <end position="274"/>
    </location>
</feature>
<dbReference type="Gene3D" id="3.40.630.30">
    <property type="match status" value="1"/>
</dbReference>
<evidence type="ECO:0000313" key="2">
    <source>
        <dbReference type="EMBL" id="GIJ44023.1"/>
    </source>
</evidence>
<evidence type="ECO:0000313" key="3">
    <source>
        <dbReference type="Proteomes" id="UP000619260"/>
    </source>
</evidence>
<comment type="caution">
    <text evidence="2">The sequence shown here is derived from an EMBL/GenBank/DDBJ whole genome shotgun (WGS) entry which is preliminary data.</text>
</comment>
<name>A0A8J4DNX1_9ACTN</name>
<dbReference type="PROSITE" id="PS51186">
    <property type="entry name" value="GNAT"/>
    <property type="match status" value="1"/>
</dbReference>
<dbReference type="GO" id="GO:0016747">
    <property type="term" value="F:acyltransferase activity, transferring groups other than amino-acyl groups"/>
    <property type="evidence" value="ECO:0007669"/>
    <property type="project" value="InterPro"/>
</dbReference>
<proteinExistence type="predicted"/>
<sequence>MTDPQLSGRMERIEAEAIYRLGAAASGPTRTALGVAANRYDDGVSLSVREDPSRYWSKTLGFTAPVSAGTIDRVLEFYREQRNPMAILQIAPHLLPPDWDEIRAARGITSTSRPWLKLSAPVDALRPDFSTELRVAAVPPADAHEWATVLLRGFGMDASLVPLFAASAGHDGFRPFAAWDGAEMVAAANVFTLGDTAALCGASTLPAHRGRGAQTALLAARAAAAAERGCDLLVAETYQPGADGINPSLTNLRRLGLSVSYTRPNWLWRQEPDEAAPTAAE</sequence>
<dbReference type="EMBL" id="BOPF01000003">
    <property type="protein sequence ID" value="GIJ44023.1"/>
    <property type="molecule type" value="Genomic_DNA"/>
</dbReference>
<reference evidence="2" key="1">
    <citation type="submission" date="2021-01" db="EMBL/GenBank/DDBJ databases">
        <title>Whole genome shotgun sequence of Virgisporangium aliadipatigenens NBRC 105644.</title>
        <authorList>
            <person name="Komaki H."/>
            <person name="Tamura T."/>
        </authorList>
    </citation>
    <scope>NUCLEOTIDE SEQUENCE</scope>
    <source>
        <strain evidence="2">NBRC 105644</strain>
    </source>
</reference>
<keyword evidence="3" id="KW-1185">Reference proteome</keyword>
<evidence type="ECO:0000259" key="1">
    <source>
        <dbReference type="PROSITE" id="PS51186"/>
    </source>
</evidence>
<dbReference type="InterPro" id="IPR000182">
    <property type="entry name" value="GNAT_dom"/>
</dbReference>
<dbReference type="SUPFAM" id="SSF55729">
    <property type="entry name" value="Acyl-CoA N-acyltransferases (Nat)"/>
    <property type="match status" value="1"/>
</dbReference>
<dbReference type="RefSeq" id="WP_203897613.1">
    <property type="nucleotide sequence ID" value="NZ_BOPF01000003.1"/>
</dbReference>
<gene>
    <name evidence="2" type="ORF">Val02_09090</name>
</gene>
<accession>A0A8J4DNX1</accession>